<gene>
    <name evidence="2" type="ORF">BS50DRAFT_647564</name>
</gene>
<proteinExistence type="predicted"/>
<dbReference type="AlphaFoldDB" id="A0A2T2NEI5"/>
<organism evidence="2 3">
    <name type="scientific">Corynespora cassiicola Philippines</name>
    <dbReference type="NCBI Taxonomy" id="1448308"/>
    <lineage>
        <taxon>Eukaryota</taxon>
        <taxon>Fungi</taxon>
        <taxon>Dikarya</taxon>
        <taxon>Ascomycota</taxon>
        <taxon>Pezizomycotina</taxon>
        <taxon>Dothideomycetes</taxon>
        <taxon>Pleosporomycetidae</taxon>
        <taxon>Pleosporales</taxon>
        <taxon>Corynesporascaceae</taxon>
        <taxon>Corynespora</taxon>
    </lineage>
</organism>
<keyword evidence="3" id="KW-1185">Reference proteome</keyword>
<feature type="compositionally biased region" description="Polar residues" evidence="1">
    <location>
        <begin position="145"/>
        <end position="160"/>
    </location>
</feature>
<evidence type="ECO:0000256" key="1">
    <source>
        <dbReference type="SAM" id="MobiDB-lite"/>
    </source>
</evidence>
<feature type="compositionally biased region" description="Basic and acidic residues" evidence="1">
    <location>
        <begin position="169"/>
        <end position="180"/>
    </location>
</feature>
<feature type="region of interest" description="Disordered" evidence="1">
    <location>
        <begin position="1"/>
        <end position="35"/>
    </location>
</feature>
<evidence type="ECO:0000313" key="2">
    <source>
        <dbReference type="EMBL" id="PSN63789.1"/>
    </source>
</evidence>
<protein>
    <submittedName>
        <fullName evidence="2">Uncharacterized protein</fullName>
    </submittedName>
</protein>
<feature type="compositionally biased region" description="Acidic residues" evidence="1">
    <location>
        <begin position="62"/>
        <end position="72"/>
    </location>
</feature>
<feature type="compositionally biased region" description="Basic and acidic residues" evidence="1">
    <location>
        <begin position="90"/>
        <end position="113"/>
    </location>
</feature>
<dbReference type="Proteomes" id="UP000240883">
    <property type="component" value="Unassembled WGS sequence"/>
</dbReference>
<sequence>MSSRKISHETSNRVSRHQMRALDNVYGPTYQGYNHGYYEDRTLEQYSAKKSGHKHHKQREDDPWECASEEIEERERENRDRNRHGKGRRKTQDLGRDDLERGHTRGRSQENRDQAQNVVVFYEDDVPENADSRRSYANTLRDAGSQGTRKVTSHATSAPTHRSRGSRSYKTDEKLKAEGVHRSDVPDIAQPEACAQSQVATEVPVAELFECMPPIFYNDQCDEICIRIYEKLLAISWAPRYINVTELGPNFKASCWRDPIYRNAGSIQDAEITEDLDERFDTREEALKSLEENVEIWVLDEQRRIEREMKREK</sequence>
<feature type="compositionally biased region" description="Basic and acidic residues" evidence="1">
    <location>
        <begin position="1"/>
        <end position="11"/>
    </location>
</feature>
<dbReference type="EMBL" id="KZ678139">
    <property type="protein sequence ID" value="PSN63789.1"/>
    <property type="molecule type" value="Genomic_DNA"/>
</dbReference>
<accession>A0A2T2NEI5</accession>
<name>A0A2T2NEI5_CORCC</name>
<reference evidence="2 3" key="1">
    <citation type="journal article" date="2018" name="Front. Microbiol.">
        <title>Genome-Wide Analysis of Corynespora cassiicola Leaf Fall Disease Putative Effectors.</title>
        <authorList>
            <person name="Lopez D."/>
            <person name="Ribeiro S."/>
            <person name="Label P."/>
            <person name="Fumanal B."/>
            <person name="Venisse J.S."/>
            <person name="Kohler A."/>
            <person name="de Oliveira R.R."/>
            <person name="Labutti K."/>
            <person name="Lipzen A."/>
            <person name="Lail K."/>
            <person name="Bauer D."/>
            <person name="Ohm R.A."/>
            <person name="Barry K.W."/>
            <person name="Spatafora J."/>
            <person name="Grigoriev I.V."/>
            <person name="Martin F.M."/>
            <person name="Pujade-Renaud V."/>
        </authorList>
    </citation>
    <scope>NUCLEOTIDE SEQUENCE [LARGE SCALE GENOMIC DNA]</scope>
    <source>
        <strain evidence="2 3">Philippines</strain>
    </source>
</reference>
<evidence type="ECO:0000313" key="3">
    <source>
        <dbReference type="Proteomes" id="UP000240883"/>
    </source>
</evidence>
<feature type="region of interest" description="Disordered" evidence="1">
    <location>
        <begin position="48"/>
        <end position="180"/>
    </location>
</feature>